<gene>
    <name evidence="3" type="ORF">Hypma_005397</name>
</gene>
<evidence type="ECO:0000313" key="4">
    <source>
        <dbReference type="Proteomes" id="UP000076154"/>
    </source>
</evidence>
<keyword evidence="1" id="KW-0732">Signal</keyword>
<dbReference type="PANTHER" id="PTHR35192:SF2">
    <property type="entry name" value="APPLE DOMAIN-CONTAINING PROTEIN"/>
    <property type="match status" value="1"/>
</dbReference>
<evidence type="ECO:0000256" key="1">
    <source>
        <dbReference type="SAM" id="SignalP"/>
    </source>
</evidence>
<proteinExistence type="predicted"/>
<reference evidence="3" key="1">
    <citation type="submission" date="2018-04" db="EMBL/GenBank/DDBJ databases">
        <title>Whole genome sequencing of Hypsizygus marmoreus.</title>
        <authorList>
            <person name="Choi I.-G."/>
            <person name="Min B."/>
            <person name="Kim J.-G."/>
            <person name="Kim S."/>
            <person name="Oh Y.-L."/>
            <person name="Kong W.-S."/>
            <person name="Park H."/>
            <person name="Jeong J."/>
            <person name="Song E.-S."/>
        </authorList>
    </citation>
    <scope>NUCLEOTIDE SEQUENCE [LARGE SCALE GENOMIC DNA]</scope>
    <source>
        <strain evidence="3">51987-8</strain>
    </source>
</reference>
<comment type="caution">
    <text evidence="3">The sequence shown here is derived from an EMBL/GenBank/DDBJ whole genome shotgun (WGS) entry which is preliminary data.</text>
</comment>
<feature type="chain" id="PRO_5017076646" description="Protein CPL1-like domain-containing protein" evidence="1">
    <location>
        <begin position="24"/>
        <end position="483"/>
    </location>
</feature>
<organism evidence="3 4">
    <name type="scientific">Hypsizygus marmoreus</name>
    <name type="common">White beech mushroom</name>
    <name type="synonym">Agaricus marmoreus</name>
    <dbReference type="NCBI Taxonomy" id="39966"/>
    <lineage>
        <taxon>Eukaryota</taxon>
        <taxon>Fungi</taxon>
        <taxon>Dikarya</taxon>
        <taxon>Basidiomycota</taxon>
        <taxon>Agaricomycotina</taxon>
        <taxon>Agaricomycetes</taxon>
        <taxon>Agaricomycetidae</taxon>
        <taxon>Agaricales</taxon>
        <taxon>Tricholomatineae</taxon>
        <taxon>Lyophyllaceae</taxon>
        <taxon>Hypsizygus</taxon>
    </lineage>
</organism>
<protein>
    <recommendedName>
        <fullName evidence="2">Protein CPL1-like domain-containing protein</fullName>
    </recommendedName>
</protein>
<dbReference type="OrthoDB" id="439917at2759"/>
<evidence type="ECO:0000259" key="2">
    <source>
        <dbReference type="Pfam" id="PF21671"/>
    </source>
</evidence>
<dbReference type="STRING" id="39966.A0A369JWL1"/>
<name>A0A369JWL1_HYPMA</name>
<feature type="signal peptide" evidence="1">
    <location>
        <begin position="1"/>
        <end position="23"/>
    </location>
</feature>
<dbReference type="Pfam" id="PF21671">
    <property type="entry name" value="CPL1-like"/>
    <property type="match status" value="1"/>
</dbReference>
<accession>A0A369JWL1</accession>
<dbReference type="PANTHER" id="PTHR35192">
    <property type="entry name" value="PROTEIN, PUTATIVE-RELATED"/>
    <property type="match status" value="1"/>
</dbReference>
<feature type="domain" description="Protein CPL1-like" evidence="2">
    <location>
        <begin position="218"/>
        <end position="287"/>
    </location>
</feature>
<dbReference type="Proteomes" id="UP000076154">
    <property type="component" value="Unassembled WGS sequence"/>
</dbReference>
<dbReference type="InterPro" id="IPR038955">
    <property type="entry name" value="PriA/CPL1_fungi"/>
</dbReference>
<dbReference type="InParanoid" id="A0A369JWL1"/>
<keyword evidence="4" id="KW-1185">Reference proteome</keyword>
<dbReference type="InterPro" id="IPR048661">
    <property type="entry name" value="CPL1-like"/>
</dbReference>
<dbReference type="EMBL" id="LUEZ02000023">
    <property type="protein sequence ID" value="RDB26729.1"/>
    <property type="molecule type" value="Genomic_DNA"/>
</dbReference>
<dbReference type="AlphaFoldDB" id="A0A369JWL1"/>
<evidence type="ECO:0000313" key="3">
    <source>
        <dbReference type="EMBL" id="RDB26729.1"/>
    </source>
</evidence>
<sequence length="483" mass="50434">MRLSTAFFVSSLAGLFLPSIAAAQYPRDGLNTPRSVLSTRQYKVPRAIIDTCISITGDVFAVLAGIIDPGSYVDLRICVCLQDLDIWLDTNADAQILIGLLGREAVRALLNVLLAIGPTNPLPEECTFPDHSQRICVAGEPCAFECTDGYTEENGVCVCAPPNLECNGVCGSFPGGCSSAVPRKRRSLPVTTLARAKSTCKRKESVCGIPGREDTLDFECVDTSIALDSCGGCVVPHPFYEPDRSSVLGIDCGHLPGVITATCARSQCLVLRCRGGQEPSADGTQCVAVSVVQQLLGSNGPLRLNTMKRRDILANDVGLGADLNLDVDVAVDAIVNGTGPLLADLAAVLDVDVSIDLQAKISALVKLVASINSGASLPTIAGLPAPLTSNLLDGVINATVNVLGSSSLADLSANIDILLNASVFLGKLLDGLEVLGLVNLKTTLDLVVEAVVDLKDYTTNNVVASTSIPVIANASDLIKALRV</sequence>